<dbReference type="InterPro" id="IPR043502">
    <property type="entry name" value="DNA/RNA_pol_sf"/>
</dbReference>
<gene>
    <name evidence="2" type="ORF">MSBRM_0346</name>
</gene>
<evidence type="ECO:0000313" key="3">
    <source>
        <dbReference type="Proteomes" id="UP000033033"/>
    </source>
</evidence>
<name>A0A0E3QS40_METBA</name>
<dbReference type="SUPFAM" id="SSF56672">
    <property type="entry name" value="DNA/RNA polymerases"/>
    <property type="match status" value="1"/>
</dbReference>
<dbReference type="STRING" id="1434108.MSBRM_0346"/>
<dbReference type="EMBL" id="CP009528">
    <property type="protein sequence ID" value="AKB53344.1"/>
    <property type="molecule type" value="Genomic_DNA"/>
</dbReference>
<sequence length="533" mass="62161">MVKFNEDSLLWAKKSLMKQGDSDLFPTPFEIEAINDKWEFVRNKLLEKDMILNGRDLEVNTKYHWVGGRRAIAPKGRLSFRVATQLDPIDSVVLTSLIHQYGQKLENTRIPITKNKVFSYRFKPDTDGHLYDQNNSWINFWKFSLEYAQNLPDGYILVADISDFYNQVYHHTVENELDRASIPPEIKKLIIELLSKLTDRVSRGIPVGPHPSHLLSEISLNPIDHLLELNTYHHCRYSDDIHIFCKNEIQAQIALYDLVNYLDNNGRLVLQKSKTSIMPSKDFCKYAEEKIEDITTSDLEGEILRIIDKYSFGDRYAKIRYNTLSLQERALFTEENLEKIFVKYVDDKDPNFKRLRWLLRRLAQVGPPEGIPFLITNLKDLMPALEDICTYIISTENTYSGRWEELGDELILDLELPIVNHSEYLQMTLISLFSKISDLNHIDKLLSMYDKSSPTVRRKIVNAATKAHENYWLFSRRDQLRESGTWLRRSIILGASTFTVDERNAWLAKIIKDSNYTFLEQIVAQWVKNGGKI</sequence>
<dbReference type="PANTHER" id="PTHR34047:SF8">
    <property type="entry name" value="PROTEIN YKFC"/>
    <property type="match status" value="1"/>
</dbReference>
<feature type="domain" description="Reverse transcriptase" evidence="1">
    <location>
        <begin position="149"/>
        <end position="281"/>
    </location>
</feature>
<evidence type="ECO:0000259" key="1">
    <source>
        <dbReference type="Pfam" id="PF00078"/>
    </source>
</evidence>
<evidence type="ECO:0000313" key="2">
    <source>
        <dbReference type="EMBL" id="AKB53344.1"/>
    </source>
</evidence>
<organism evidence="2 3">
    <name type="scientific">Methanosarcina barkeri MS</name>
    <dbReference type="NCBI Taxonomy" id="1434108"/>
    <lineage>
        <taxon>Archaea</taxon>
        <taxon>Methanobacteriati</taxon>
        <taxon>Methanobacteriota</taxon>
        <taxon>Stenosarchaea group</taxon>
        <taxon>Methanomicrobia</taxon>
        <taxon>Methanosarcinales</taxon>
        <taxon>Methanosarcinaceae</taxon>
        <taxon>Methanosarcina</taxon>
    </lineage>
</organism>
<dbReference type="AlphaFoldDB" id="A0A0E3QS40"/>
<reference evidence="2 3" key="1">
    <citation type="submission" date="2014-07" db="EMBL/GenBank/DDBJ databases">
        <title>Methanogenic archaea and the global carbon cycle.</title>
        <authorList>
            <person name="Henriksen J.R."/>
            <person name="Luke J."/>
            <person name="Reinhart S."/>
            <person name="Benedict M.N."/>
            <person name="Youngblut N.D."/>
            <person name="Metcalf M.E."/>
            <person name="Whitaker R.J."/>
            <person name="Metcalf W.W."/>
        </authorList>
    </citation>
    <scope>NUCLEOTIDE SEQUENCE [LARGE SCALE GENOMIC DNA]</scope>
    <source>
        <strain evidence="2 3">MS</strain>
    </source>
</reference>
<dbReference type="PATRIC" id="fig|1434108.4.peg.400"/>
<protein>
    <recommendedName>
        <fullName evidence="1">Reverse transcriptase domain-containing protein</fullName>
    </recommendedName>
</protein>
<proteinExistence type="predicted"/>
<dbReference type="CDD" id="cd01646">
    <property type="entry name" value="RT_Bac_retron_I"/>
    <property type="match status" value="1"/>
</dbReference>
<accession>A0A0E3QS40</accession>
<dbReference type="Pfam" id="PF00078">
    <property type="entry name" value="RVT_1"/>
    <property type="match status" value="1"/>
</dbReference>
<dbReference type="InterPro" id="IPR000477">
    <property type="entry name" value="RT_dom"/>
</dbReference>
<dbReference type="HOGENOM" id="CLU_036994_1_0_2"/>
<dbReference type="Proteomes" id="UP000033033">
    <property type="component" value="Chromosome"/>
</dbReference>
<dbReference type="InterPro" id="IPR051083">
    <property type="entry name" value="GrpII_Intron_Splice-Mob/Def"/>
</dbReference>
<dbReference type="KEGG" id="mby:MSBRM_0346"/>
<dbReference type="PANTHER" id="PTHR34047">
    <property type="entry name" value="NUCLEAR INTRON MATURASE 1, MITOCHONDRIAL-RELATED"/>
    <property type="match status" value="1"/>
</dbReference>
<keyword evidence="3" id="KW-1185">Reference proteome</keyword>